<reference evidence="9" key="1">
    <citation type="submission" date="2021-01" db="EMBL/GenBank/DDBJ databases">
        <title>Whole genome shotgun sequence of Actinoplanes rishiriensis NBRC 108556.</title>
        <authorList>
            <person name="Komaki H."/>
            <person name="Tamura T."/>
        </authorList>
    </citation>
    <scope>NUCLEOTIDE SEQUENCE</scope>
    <source>
        <strain evidence="9">NBRC 108556</strain>
    </source>
</reference>
<sequence length="537" mass="58353">MPPPGRIAEDPIAHDPTIIKQGRYYYSFITGDIATRTYLPMRRSADLRNWTDLGVVFSTAPAWITAELGVTPGDFWAPDITYFGGKYHLYYAASSFGTNNSVIGLATNDTLDPASPRYRWVDQGLVLRSSTPDNFNAIDPEVVLDGGQAWLAFGSFWDGIKMRKLDRRTGKPDPADTTLYSLASRGGASIENPAIVKRGGYYYLFVSFDFCCRGVNSDYRVAVGRSSSLTGPYLDRAGVPMLSGGGTELLRGYHEFRGTGGGDVIGNDYFAHHYYDLYDEALPKLSVRPISWSRGWPSLRDPLSGSRAVGHGPAYVTLVNRADGSVVSNSTCGYEGADIRLEAPTGGPCEQWRPDERGDGWVSLGNKHSNKVAEVAACIDADGARVAQWGWLNNNCQQFRFLPAVAGWHTVESRLNGKVLQGADCGGAGTAVQTMAPSGAACQQFRVQPVGEVLLADQGGRLVLDGCGRTAANRPYRGGDCQTWQFRHVADGFYRIVNGRTGRALDGTQWRIETIPAGGHRLVSRAGDARVVNLETP</sequence>
<dbReference type="PANTHER" id="PTHR43301">
    <property type="entry name" value="ARABINAN ENDO-1,5-ALPHA-L-ARABINOSIDASE"/>
    <property type="match status" value="1"/>
</dbReference>
<comment type="pathway">
    <text evidence="1">Glycan metabolism; L-arabinan degradation.</text>
</comment>
<evidence type="ECO:0000256" key="2">
    <source>
        <dbReference type="ARBA" id="ARBA00009865"/>
    </source>
</evidence>
<evidence type="ECO:0000313" key="10">
    <source>
        <dbReference type="Proteomes" id="UP000636960"/>
    </source>
</evidence>
<gene>
    <name evidence="9" type="ORF">Ari01nite_31520</name>
</gene>
<dbReference type="CDD" id="cd08998">
    <property type="entry name" value="GH43_Arb43a-like"/>
    <property type="match status" value="1"/>
</dbReference>
<dbReference type="InterPro" id="IPR050727">
    <property type="entry name" value="GH43_arabinanases"/>
</dbReference>
<keyword evidence="3 7" id="KW-0378">Hydrolase</keyword>
<evidence type="ECO:0000256" key="1">
    <source>
        <dbReference type="ARBA" id="ARBA00004834"/>
    </source>
</evidence>
<accession>A0A919JY62</accession>
<dbReference type="Pfam" id="PF04616">
    <property type="entry name" value="Glyco_hydro_43"/>
    <property type="match status" value="1"/>
</dbReference>
<evidence type="ECO:0000313" key="9">
    <source>
        <dbReference type="EMBL" id="GIE95687.1"/>
    </source>
</evidence>
<evidence type="ECO:0000256" key="3">
    <source>
        <dbReference type="ARBA" id="ARBA00022801"/>
    </source>
</evidence>
<comment type="similarity">
    <text evidence="2 7">Belongs to the glycosyl hydrolase 43 family.</text>
</comment>
<name>A0A919JY62_9ACTN</name>
<proteinExistence type="inferred from homology"/>
<evidence type="ECO:0000256" key="5">
    <source>
        <dbReference type="PIRSR" id="PIRSR606710-1"/>
    </source>
</evidence>
<evidence type="ECO:0000256" key="7">
    <source>
        <dbReference type="RuleBase" id="RU361187"/>
    </source>
</evidence>
<evidence type="ECO:0000256" key="4">
    <source>
        <dbReference type="ARBA" id="ARBA00023295"/>
    </source>
</evidence>
<dbReference type="InterPro" id="IPR035992">
    <property type="entry name" value="Ricin_B-like_lectins"/>
</dbReference>
<keyword evidence="10" id="KW-1185">Reference proteome</keyword>
<evidence type="ECO:0000259" key="8">
    <source>
        <dbReference type="Pfam" id="PF14200"/>
    </source>
</evidence>
<dbReference type="GO" id="GO:0005975">
    <property type="term" value="P:carbohydrate metabolic process"/>
    <property type="evidence" value="ECO:0007669"/>
    <property type="project" value="InterPro"/>
</dbReference>
<feature type="active site" description="Proton acceptor" evidence="5">
    <location>
        <position position="15"/>
    </location>
</feature>
<dbReference type="PANTHER" id="PTHR43301:SF3">
    <property type="entry name" value="ARABINAN ENDO-1,5-ALPHA-L-ARABINOSIDASE A-RELATED"/>
    <property type="match status" value="1"/>
</dbReference>
<keyword evidence="4 7" id="KW-0326">Glycosidase</keyword>
<dbReference type="Pfam" id="PF14200">
    <property type="entry name" value="RicinB_lectin_2"/>
    <property type="match status" value="2"/>
</dbReference>
<feature type="domain" description="Ricin B lectin" evidence="8">
    <location>
        <begin position="395"/>
        <end position="472"/>
    </location>
</feature>
<dbReference type="InterPro" id="IPR000772">
    <property type="entry name" value="Ricin_B_lectin"/>
</dbReference>
<evidence type="ECO:0000256" key="6">
    <source>
        <dbReference type="PIRSR" id="PIRSR606710-2"/>
    </source>
</evidence>
<feature type="site" description="Important for catalytic activity, responsible for pKa modulation of the active site Glu and correct orientation of both the proton donor and substrate" evidence="6">
    <location>
        <position position="139"/>
    </location>
</feature>
<protein>
    <recommendedName>
        <fullName evidence="8">Ricin B lectin domain-containing protein</fullName>
    </recommendedName>
</protein>
<feature type="domain" description="Ricin B lectin" evidence="8">
    <location>
        <begin position="313"/>
        <end position="389"/>
    </location>
</feature>
<dbReference type="GO" id="GO:0004553">
    <property type="term" value="F:hydrolase activity, hydrolyzing O-glycosyl compounds"/>
    <property type="evidence" value="ECO:0007669"/>
    <property type="project" value="InterPro"/>
</dbReference>
<dbReference type="CDD" id="cd00161">
    <property type="entry name" value="beta-trefoil_Ricin-like"/>
    <property type="match status" value="1"/>
</dbReference>
<feature type="active site" description="Proton donor" evidence="5">
    <location>
        <position position="191"/>
    </location>
</feature>
<dbReference type="EMBL" id="BOMV01000034">
    <property type="protein sequence ID" value="GIE95687.1"/>
    <property type="molecule type" value="Genomic_DNA"/>
</dbReference>
<organism evidence="9 10">
    <name type="scientific">Paractinoplanes rishiriensis</name>
    <dbReference type="NCBI Taxonomy" id="1050105"/>
    <lineage>
        <taxon>Bacteria</taxon>
        <taxon>Bacillati</taxon>
        <taxon>Actinomycetota</taxon>
        <taxon>Actinomycetes</taxon>
        <taxon>Micromonosporales</taxon>
        <taxon>Micromonosporaceae</taxon>
        <taxon>Paractinoplanes</taxon>
    </lineage>
</organism>
<dbReference type="SUPFAM" id="SSF50370">
    <property type="entry name" value="Ricin B-like lectins"/>
    <property type="match status" value="2"/>
</dbReference>
<dbReference type="Gene3D" id="2.80.10.50">
    <property type="match status" value="2"/>
</dbReference>
<dbReference type="Gene3D" id="2.115.10.20">
    <property type="entry name" value="Glycosyl hydrolase domain, family 43"/>
    <property type="match status" value="1"/>
</dbReference>
<dbReference type="InterPro" id="IPR023296">
    <property type="entry name" value="Glyco_hydro_beta-prop_sf"/>
</dbReference>
<dbReference type="SUPFAM" id="SSF75005">
    <property type="entry name" value="Arabinanase/levansucrase/invertase"/>
    <property type="match status" value="1"/>
</dbReference>
<comment type="caution">
    <text evidence="9">The sequence shown here is derived from an EMBL/GenBank/DDBJ whole genome shotgun (WGS) entry which is preliminary data.</text>
</comment>
<dbReference type="Proteomes" id="UP000636960">
    <property type="component" value="Unassembled WGS sequence"/>
</dbReference>
<dbReference type="InterPro" id="IPR006710">
    <property type="entry name" value="Glyco_hydro_43"/>
</dbReference>
<dbReference type="AlphaFoldDB" id="A0A919JY62"/>